<dbReference type="InterPro" id="IPR050194">
    <property type="entry name" value="Glycosyltransferase_grp1"/>
</dbReference>
<reference evidence="2" key="1">
    <citation type="submission" date="2019-03" db="EMBL/GenBank/DDBJ databases">
        <title>Single cell metagenomics reveals metabolic interactions within the superorganism composed of flagellate Streblomastix strix and complex community of Bacteroidetes bacteria on its surface.</title>
        <authorList>
            <person name="Treitli S.C."/>
            <person name="Kolisko M."/>
            <person name="Husnik F."/>
            <person name="Keeling P."/>
            <person name="Hampl V."/>
        </authorList>
    </citation>
    <scope>NUCLEOTIDE SEQUENCE</scope>
    <source>
        <strain evidence="2">STM</strain>
    </source>
</reference>
<dbReference type="AlphaFoldDB" id="A0A5J4SMB2"/>
<dbReference type="CDD" id="cd03801">
    <property type="entry name" value="GT4_PimA-like"/>
    <property type="match status" value="1"/>
</dbReference>
<dbReference type="GO" id="GO:0016757">
    <property type="term" value="F:glycosyltransferase activity"/>
    <property type="evidence" value="ECO:0007669"/>
    <property type="project" value="UniProtKB-KW"/>
</dbReference>
<dbReference type="EMBL" id="SNRY01000106">
    <property type="protein sequence ID" value="KAA6347107.1"/>
    <property type="molecule type" value="Genomic_DNA"/>
</dbReference>
<evidence type="ECO:0000313" key="2">
    <source>
        <dbReference type="EMBL" id="KAA6347107.1"/>
    </source>
</evidence>
<gene>
    <name evidence="2" type="ORF">EZS27_005400</name>
</gene>
<organism evidence="2">
    <name type="scientific">termite gut metagenome</name>
    <dbReference type="NCBI Taxonomy" id="433724"/>
    <lineage>
        <taxon>unclassified sequences</taxon>
        <taxon>metagenomes</taxon>
        <taxon>organismal metagenomes</taxon>
    </lineage>
</organism>
<keyword evidence="2" id="KW-0328">Glycosyltransferase</keyword>
<feature type="domain" description="Glycosyl transferase family 1" evidence="1">
    <location>
        <begin position="208"/>
        <end position="370"/>
    </location>
</feature>
<comment type="caution">
    <text evidence="2">The sequence shown here is derived from an EMBL/GenBank/DDBJ whole genome shotgun (WGS) entry which is preliminary data.</text>
</comment>
<dbReference type="PANTHER" id="PTHR45947:SF3">
    <property type="entry name" value="SULFOQUINOVOSYL TRANSFERASE SQD2"/>
    <property type="match status" value="1"/>
</dbReference>
<dbReference type="SUPFAM" id="SSF53756">
    <property type="entry name" value="UDP-Glycosyltransferase/glycogen phosphorylase"/>
    <property type="match status" value="1"/>
</dbReference>
<protein>
    <submittedName>
        <fullName evidence="2">N-acetyl-alpha-D-glucosaminyl L-malate synthase</fullName>
        <ecNumber evidence="2">2.4.1.-</ecNumber>
    </submittedName>
</protein>
<keyword evidence="2" id="KW-0808">Transferase</keyword>
<dbReference type="Pfam" id="PF00534">
    <property type="entry name" value="Glycos_transf_1"/>
    <property type="match status" value="1"/>
</dbReference>
<accession>A0A5J4SMB2</accession>
<evidence type="ECO:0000259" key="1">
    <source>
        <dbReference type="Pfam" id="PF00534"/>
    </source>
</evidence>
<dbReference type="Gene3D" id="3.40.50.2000">
    <property type="entry name" value="Glycogen Phosphorylase B"/>
    <property type="match status" value="2"/>
</dbReference>
<proteinExistence type="predicted"/>
<dbReference type="PANTHER" id="PTHR45947">
    <property type="entry name" value="SULFOQUINOVOSYL TRANSFERASE SQD2"/>
    <property type="match status" value="1"/>
</dbReference>
<dbReference type="EC" id="2.4.1.-" evidence="2"/>
<sequence length="401" mass="46262">MNILILTPIYTSSGTNINSTKVVHYFAKEWVNMGHKVYVVYNKSEFPKLFYLISKFFVGWLEKKSGAAITNKRLLTADYEIDGVKVSRFVMKKTVPHSFCSQKTINRLYEKTKAKLYEKSFAPDVVFGHWEEPQLPLVCLLKKYYKTKGVLVFHGLQYIMKSEKYIELLKEIDVIGFRSVSMQKEFEAKFWVPNNSFICYSGIPIVENSIQERTFNQKIHTILYVGMLIERKYPDVLLDTIIMHNKTNNEKIELTFVGDGAMKNTLLKKIHKTNNEKYITVHSRMARDKVFKLMKLADCFVMISKNEVFGLVYLEAMLQGCIVVASRNEGMDGIIIDGINGFLCEAGNKDELYQIIDKINSLSIDKKREISDKAIDTAYQYSELAAAISYLSHIERNTLNK</sequence>
<dbReference type="InterPro" id="IPR001296">
    <property type="entry name" value="Glyco_trans_1"/>
</dbReference>
<name>A0A5J4SMB2_9ZZZZ</name>